<name>A0ABV3VW34_9BACI</name>
<comment type="caution">
    <text evidence="2">The sequence shown here is derived from an EMBL/GenBank/DDBJ whole genome shotgun (WGS) entry which is preliminary data.</text>
</comment>
<keyword evidence="1" id="KW-0812">Transmembrane</keyword>
<evidence type="ECO:0000256" key="1">
    <source>
        <dbReference type="SAM" id="Phobius"/>
    </source>
</evidence>
<dbReference type="Proteomes" id="UP001558534">
    <property type="component" value="Unassembled WGS sequence"/>
</dbReference>
<sequence length="69" mass="7505">MLGLIGIVFGIVLTAWGIYRMKTDDALFGKTQKRKNIFNLFLMGEASGIGQFLGGIVCVILGVAYLFFG</sequence>
<reference evidence="2 3" key="1">
    <citation type="submission" date="2024-07" db="EMBL/GenBank/DDBJ databases">
        <title>Characterization of a bacterium isolated from hydrolysated instant sea cucumber by whole-genome sequencing and metabolomics.</title>
        <authorList>
            <person name="Luo X."/>
            <person name="Zhang Z."/>
            <person name="Zheng Z."/>
            <person name="Zhang W."/>
            <person name="Ming T."/>
            <person name="Jiao L."/>
            <person name="Su X."/>
            <person name="Kong F."/>
            <person name="Xu J."/>
        </authorList>
    </citation>
    <scope>NUCLEOTIDE SEQUENCE [LARGE SCALE GENOMIC DNA]</scope>
    <source>
        <strain evidence="2 3">XL-2024</strain>
    </source>
</reference>
<dbReference type="EMBL" id="JBFRHK010000004">
    <property type="protein sequence ID" value="MEX3745122.1"/>
    <property type="molecule type" value="Genomic_DNA"/>
</dbReference>
<accession>A0ABV3VW34</accession>
<keyword evidence="3" id="KW-1185">Reference proteome</keyword>
<gene>
    <name evidence="2" type="ORF">AB1300_08225</name>
</gene>
<dbReference type="RefSeq" id="WP_368636035.1">
    <property type="nucleotide sequence ID" value="NZ_JBFRHK010000004.1"/>
</dbReference>
<keyword evidence="1" id="KW-0472">Membrane</keyword>
<proteinExistence type="predicted"/>
<evidence type="ECO:0000313" key="2">
    <source>
        <dbReference type="EMBL" id="MEX3745122.1"/>
    </source>
</evidence>
<keyword evidence="1" id="KW-1133">Transmembrane helix</keyword>
<organism evidence="2 3">
    <name type="scientific">Lysinibacillus xylanilyticus</name>
    <dbReference type="NCBI Taxonomy" id="582475"/>
    <lineage>
        <taxon>Bacteria</taxon>
        <taxon>Bacillati</taxon>
        <taxon>Bacillota</taxon>
        <taxon>Bacilli</taxon>
        <taxon>Bacillales</taxon>
        <taxon>Bacillaceae</taxon>
        <taxon>Lysinibacillus</taxon>
    </lineage>
</organism>
<feature type="transmembrane region" description="Helical" evidence="1">
    <location>
        <begin position="49"/>
        <end position="68"/>
    </location>
</feature>
<evidence type="ECO:0000313" key="3">
    <source>
        <dbReference type="Proteomes" id="UP001558534"/>
    </source>
</evidence>
<protein>
    <submittedName>
        <fullName evidence="2">Uncharacterized protein</fullName>
    </submittedName>
</protein>